<proteinExistence type="inferred from homology"/>
<evidence type="ECO:0000256" key="1">
    <source>
        <dbReference type="ARBA" id="ARBA00004141"/>
    </source>
</evidence>
<evidence type="ECO:0000256" key="3">
    <source>
        <dbReference type="ARBA" id="ARBA00022448"/>
    </source>
</evidence>
<evidence type="ECO:0000256" key="7">
    <source>
        <dbReference type="ARBA" id="ARBA00023002"/>
    </source>
</evidence>
<evidence type="ECO:0000313" key="12">
    <source>
        <dbReference type="EMBL" id="EEA18522.1"/>
    </source>
</evidence>
<evidence type="ECO:0000256" key="4">
    <source>
        <dbReference type="ARBA" id="ARBA00022692"/>
    </source>
</evidence>
<accession>B6QWD6</accession>
<keyword evidence="8" id="KW-0406">Ion transport</keyword>
<dbReference type="EMBL" id="DS995907">
    <property type="protein sequence ID" value="EEA18522.1"/>
    <property type="molecule type" value="Genomic_DNA"/>
</dbReference>
<dbReference type="PROSITE" id="PS51384">
    <property type="entry name" value="FAD_FR"/>
    <property type="match status" value="1"/>
</dbReference>
<dbReference type="GO" id="GO:0000293">
    <property type="term" value="F:ferric-chelate reductase activity"/>
    <property type="evidence" value="ECO:0007669"/>
    <property type="project" value="UniProtKB-ARBA"/>
</dbReference>
<evidence type="ECO:0000256" key="9">
    <source>
        <dbReference type="ARBA" id="ARBA00023136"/>
    </source>
</evidence>
<dbReference type="GO" id="GO:0006826">
    <property type="term" value="P:iron ion transport"/>
    <property type="evidence" value="ECO:0007669"/>
    <property type="project" value="TreeGrafter"/>
</dbReference>
<dbReference type="Pfam" id="PF08030">
    <property type="entry name" value="NAD_binding_6"/>
    <property type="match status" value="1"/>
</dbReference>
<keyword evidence="13" id="KW-1185">Reference proteome</keyword>
<feature type="transmembrane region" description="Helical" evidence="10">
    <location>
        <begin position="60"/>
        <end position="81"/>
    </location>
</feature>
<gene>
    <name evidence="12" type="ORF">PMAA_008010</name>
</gene>
<dbReference type="HOGENOM" id="CLU_010365_8_1_1"/>
<dbReference type="InterPro" id="IPR013121">
    <property type="entry name" value="Fe_red_NAD-bd_6"/>
</dbReference>
<feature type="transmembrane region" description="Helical" evidence="10">
    <location>
        <begin position="185"/>
        <end position="205"/>
    </location>
</feature>
<dbReference type="Gene3D" id="3.40.50.80">
    <property type="entry name" value="Nucleotide-binding domain of ferredoxin-NADP reductase (FNR) module"/>
    <property type="match status" value="1"/>
</dbReference>
<feature type="transmembrane region" description="Helical" evidence="10">
    <location>
        <begin position="211"/>
        <end position="236"/>
    </location>
</feature>
<evidence type="ECO:0000256" key="8">
    <source>
        <dbReference type="ARBA" id="ARBA00023065"/>
    </source>
</evidence>
<evidence type="ECO:0000256" key="6">
    <source>
        <dbReference type="ARBA" id="ARBA00022989"/>
    </source>
</evidence>
<feature type="transmembrane region" description="Helical" evidence="10">
    <location>
        <begin position="6"/>
        <end position="28"/>
    </location>
</feature>
<dbReference type="InterPro" id="IPR013130">
    <property type="entry name" value="Fe3_Rdtase_TM_dom"/>
</dbReference>
<dbReference type="Proteomes" id="UP000001294">
    <property type="component" value="Unassembled WGS sequence"/>
</dbReference>
<dbReference type="AlphaFoldDB" id="B6QWD6"/>
<evidence type="ECO:0000256" key="5">
    <source>
        <dbReference type="ARBA" id="ARBA00022982"/>
    </source>
</evidence>
<reference evidence="13" key="1">
    <citation type="journal article" date="2015" name="Genome Announc.">
        <title>Genome sequence of the AIDS-associated pathogen Penicillium marneffei (ATCC18224) and its near taxonomic relative Talaromyces stipitatus (ATCC10500).</title>
        <authorList>
            <person name="Nierman W.C."/>
            <person name="Fedorova-Abrams N.D."/>
            <person name="Andrianopoulos A."/>
        </authorList>
    </citation>
    <scope>NUCLEOTIDE SEQUENCE [LARGE SCALE GENOMIC DNA]</scope>
    <source>
        <strain evidence="13">ATCC 18224 / CBS 334.59 / QM 7333</strain>
    </source>
</reference>
<organism evidence="12 13">
    <name type="scientific">Talaromyces marneffei (strain ATCC 18224 / CBS 334.59 / QM 7333)</name>
    <name type="common">Penicillium marneffei</name>
    <dbReference type="NCBI Taxonomy" id="441960"/>
    <lineage>
        <taxon>Eukaryota</taxon>
        <taxon>Fungi</taxon>
        <taxon>Dikarya</taxon>
        <taxon>Ascomycota</taxon>
        <taxon>Pezizomycotina</taxon>
        <taxon>Eurotiomycetes</taxon>
        <taxon>Eurotiomycetidae</taxon>
        <taxon>Eurotiales</taxon>
        <taxon>Trichocomaceae</taxon>
        <taxon>Talaromyces</taxon>
        <taxon>Talaromyces sect. Talaromyces</taxon>
    </lineage>
</organism>
<dbReference type="InterPro" id="IPR051410">
    <property type="entry name" value="Ferric/Cupric_Reductase"/>
</dbReference>
<keyword evidence="5" id="KW-0249">Electron transport</keyword>
<feature type="transmembrane region" description="Helical" evidence="10">
    <location>
        <begin position="158"/>
        <end position="178"/>
    </location>
</feature>
<dbReference type="InterPro" id="IPR017927">
    <property type="entry name" value="FAD-bd_FR_type"/>
</dbReference>
<evidence type="ECO:0000259" key="11">
    <source>
        <dbReference type="PROSITE" id="PS51384"/>
    </source>
</evidence>
<dbReference type="PANTHER" id="PTHR32361:SF26">
    <property type="entry name" value="FAD-BINDING 8 DOMAIN-CONTAINING PROTEIN-RELATED"/>
    <property type="match status" value="1"/>
</dbReference>
<keyword evidence="7" id="KW-0560">Oxidoreductase</keyword>
<dbReference type="SUPFAM" id="SSF52343">
    <property type="entry name" value="Ferredoxin reductase-like, C-terminal NADP-linked domain"/>
    <property type="match status" value="1"/>
</dbReference>
<keyword evidence="6 10" id="KW-1133">Transmembrane helix</keyword>
<feature type="transmembrane region" description="Helical" evidence="10">
    <location>
        <begin position="128"/>
        <end position="146"/>
    </location>
</feature>
<keyword evidence="3" id="KW-0813">Transport</keyword>
<dbReference type="GO" id="GO:0005886">
    <property type="term" value="C:plasma membrane"/>
    <property type="evidence" value="ECO:0007669"/>
    <property type="project" value="TreeGrafter"/>
</dbReference>
<keyword evidence="9 10" id="KW-0472">Membrane</keyword>
<evidence type="ECO:0000256" key="2">
    <source>
        <dbReference type="ARBA" id="ARBA00006278"/>
    </source>
</evidence>
<evidence type="ECO:0000256" key="10">
    <source>
        <dbReference type="SAM" id="Phobius"/>
    </source>
</evidence>
<comment type="similarity">
    <text evidence="2">Belongs to the ferric reductase (FRE) family.</text>
</comment>
<dbReference type="InterPro" id="IPR039261">
    <property type="entry name" value="FNR_nucleotide-bd"/>
</dbReference>
<dbReference type="PANTHER" id="PTHR32361">
    <property type="entry name" value="FERRIC/CUPRIC REDUCTASE TRANSMEMBRANE COMPONENT"/>
    <property type="match status" value="1"/>
</dbReference>
<dbReference type="GO" id="GO:0006879">
    <property type="term" value="P:intracellular iron ion homeostasis"/>
    <property type="evidence" value="ECO:0007669"/>
    <property type="project" value="TreeGrafter"/>
</dbReference>
<comment type="subcellular location">
    <subcellularLocation>
        <location evidence="1">Membrane</location>
        <topology evidence="1">Multi-pass membrane protein</topology>
    </subcellularLocation>
</comment>
<dbReference type="PhylomeDB" id="B6QWD6"/>
<dbReference type="InterPro" id="IPR013112">
    <property type="entry name" value="FAD-bd_8"/>
</dbReference>
<name>B6QWD6_TALMQ</name>
<evidence type="ECO:0000313" key="13">
    <source>
        <dbReference type="Proteomes" id="UP000001294"/>
    </source>
</evidence>
<sequence>MDIISIYAITAGGVFVALFLISILPYLYQLAKSLEVYISRYLIFPFFLRRHRFVGPWTRGAVLIHLLYTGANLFCICFGVSSPTEFADRSGTLAVVNMVASYTAGHVSFYSDILSISRHTCLQIHRGTAWMVSGLLVLHVVLISTIQRGLSLDRTSNVFALTGGGCVVGLAVFALPYIHRHIFEVFLRTHQVLAYILLYVTWRHVGSVNRLSRICIITTFVLLSIALLLQLGFLIYRNKVFSLHGWPRARVSCNRPKIEGKDDSDVIIQVRVALTRPARIEAGQYINLWMPSVTWWSWAQVHPFMVTSWSHSAQEALDILIQPRHGFSRELLKHARAAPQGSASLRALIIGPHGMSENVDRYESVVLVASGFGIAAAIPYLKKLVYSYNTSASRTRRVHLVWEVETLDIAIAVQATLNSLLEDDILKKRYILTISIYVKSGQIIGDVMKFGNHDRAVVYNRRADYDQILQAEISGELIERLPNTQEEKGESLVMVAASCQVRDQIRLVLRDFVHQKAKMATLEFQP</sequence>
<dbReference type="Pfam" id="PF01794">
    <property type="entry name" value="Ferric_reduct"/>
    <property type="match status" value="1"/>
</dbReference>
<dbReference type="Pfam" id="PF08022">
    <property type="entry name" value="FAD_binding_8"/>
    <property type="match status" value="1"/>
</dbReference>
<dbReference type="VEuPathDB" id="FungiDB:PMAA_008010"/>
<feature type="domain" description="FAD-binding FR-type" evidence="11">
    <location>
        <begin position="244"/>
        <end position="359"/>
    </location>
</feature>
<protein>
    <submittedName>
        <fullName evidence="12">Cell surface metalloreductase (FreA), putative</fullName>
    </submittedName>
</protein>
<dbReference type="GO" id="GO:0015677">
    <property type="term" value="P:copper ion import"/>
    <property type="evidence" value="ECO:0007669"/>
    <property type="project" value="TreeGrafter"/>
</dbReference>
<dbReference type="FunFam" id="3.40.50.80:FF:000071">
    <property type="entry name" value="Cell surface metalloreductase (FreA), putative"/>
    <property type="match status" value="1"/>
</dbReference>
<keyword evidence="4 10" id="KW-0812">Transmembrane</keyword>
<dbReference type="OrthoDB" id="4216461at2759"/>
<dbReference type="CDD" id="cd06186">
    <property type="entry name" value="NOX_Duox_like_FAD_NADP"/>
    <property type="match status" value="1"/>
</dbReference>
<dbReference type="STRING" id="441960.B6QWD6"/>
<feature type="transmembrane region" description="Helical" evidence="10">
    <location>
        <begin position="93"/>
        <end position="116"/>
    </location>
</feature>